<dbReference type="SUPFAM" id="SSF57903">
    <property type="entry name" value="FYVE/PHD zinc finger"/>
    <property type="match status" value="1"/>
</dbReference>
<protein>
    <recommendedName>
        <fullName evidence="5">HTH CENPB-type domain-containing protein</fullName>
    </recommendedName>
</protein>
<keyword evidence="4" id="KW-1133">Transmembrane helix</keyword>
<comment type="subcellular location">
    <subcellularLocation>
        <location evidence="1">Nucleus</location>
    </subcellularLocation>
</comment>
<dbReference type="InterPro" id="IPR004875">
    <property type="entry name" value="DDE_SF_endonuclease_dom"/>
</dbReference>
<dbReference type="InterPro" id="IPR050863">
    <property type="entry name" value="CenT-Element_Derived"/>
</dbReference>
<dbReference type="InterPro" id="IPR006600">
    <property type="entry name" value="HTH_CenpB_DNA-bd_dom"/>
</dbReference>
<dbReference type="CDD" id="cd15517">
    <property type="entry name" value="PHD_TCF19_like"/>
    <property type="match status" value="1"/>
</dbReference>
<evidence type="ECO:0000256" key="2">
    <source>
        <dbReference type="ARBA" id="ARBA00023125"/>
    </source>
</evidence>
<feature type="region of interest" description="Disordered" evidence="3">
    <location>
        <begin position="509"/>
        <end position="552"/>
    </location>
</feature>
<dbReference type="EMBL" id="VVIM01000003">
    <property type="protein sequence ID" value="KAB0801260.1"/>
    <property type="molecule type" value="Genomic_DNA"/>
</dbReference>
<dbReference type="Proteomes" id="UP000327044">
    <property type="component" value="Unassembled WGS sequence"/>
</dbReference>
<dbReference type="InterPro" id="IPR011011">
    <property type="entry name" value="Znf_FYVE_PHD"/>
</dbReference>
<gene>
    <name evidence="6" type="ORF">PPYR_05614</name>
</gene>
<keyword evidence="7" id="KW-1185">Reference proteome</keyword>
<dbReference type="SUPFAM" id="SSF46689">
    <property type="entry name" value="Homeodomain-like"/>
    <property type="match status" value="1"/>
</dbReference>
<evidence type="ECO:0000256" key="4">
    <source>
        <dbReference type="SAM" id="Phobius"/>
    </source>
</evidence>
<dbReference type="AlphaFoldDB" id="A0A5N4AVL3"/>
<evidence type="ECO:0000259" key="5">
    <source>
        <dbReference type="PROSITE" id="PS51253"/>
    </source>
</evidence>
<keyword evidence="4" id="KW-0472">Membrane</keyword>
<dbReference type="PANTHER" id="PTHR19303">
    <property type="entry name" value="TRANSPOSON"/>
    <property type="match status" value="1"/>
</dbReference>
<dbReference type="Pfam" id="PF03184">
    <property type="entry name" value="DDE_1"/>
    <property type="match status" value="1"/>
</dbReference>
<proteinExistence type="predicted"/>
<name>A0A5N4AVL3_PHOPY</name>
<sequence>MPRTYHRKSNRQNWNAEHMDTALQEVLHNGMPFKTAARIFGVPLMSLKRRAKNKNVIAKDSIKHLGGKTTTFTNDQENELIRHILDLESRMYGLTTTDLRRLAFQLAEKNHIPHHFSREKQIAGYDWLAGFTKRHPEIALRNPEATSAARARGFNKQVVTKFFELLKNIIEKHNFPPHKIYNVDETSVSTVPGKNSKIFAKRGRKQVARVTSAERGVSATAVICTSAGGVFVPPMFIFSRKRMKLELMDGTPPGSIFGCNESGWMKLDMFERWFDHFLNFTKPSKEEPVLLILDGHLSHTKNLNVVTKARENSVCILCLPLHTTHKLQPLDVGVMYPLSRYMDQSLEKWMNNNPGRTVTVFQIGKIFSEAYLKAAMPSNAINAFKKTGIVPYDPDVFIDADFVAADVTDQRYDEVAERSSPSSVLNEVPHNSPARETVNHGDSLEKSPLPGPSNQLDSPIPDEVRESSFIMAPTVCHPLPKIKGKRQVRQRKSVGTVLLTSTPYKNMLEEEKLKKDEAEEKKKQNKKPKLANKENVNPKQRTKKKEKVNEISSDSDASDAECIFCCETYTNAKDGEGWIKCSKCLRWAHDACAGVEEDEDHFTCDLCQSCMTGKARNQGIRSRWRKEDLELAVAAVQEDMLIVTEPVRQQWGGNQYCLLIKKENCLQELSDWPRLVTR</sequence>
<evidence type="ECO:0000256" key="3">
    <source>
        <dbReference type="SAM" id="MobiDB-lite"/>
    </source>
</evidence>
<dbReference type="Gene3D" id="1.10.10.60">
    <property type="entry name" value="Homeodomain-like"/>
    <property type="match status" value="1"/>
</dbReference>
<feature type="region of interest" description="Disordered" evidence="3">
    <location>
        <begin position="413"/>
        <end position="461"/>
    </location>
</feature>
<dbReference type="PANTHER" id="PTHR19303:SF74">
    <property type="entry name" value="POGO TRANSPOSABLE ELEMENT WITH KRAB DOMAIN"/>
    <property type="match status" value="1"/>
</dbReference>
<dbReference type="InterPro" id="IPR009057">
    <property type="entry name" value="Homeodomain-like_sf"/>
</dbReference>
<dbReference type="GO" id="GO:0005634">
    <property type="term" value="C:nucleus"/>
    <property type="evidence" value="ECO:0007669"/>
    <property type="project" value="UniProtKB-SubCell"/>
</dbReference>
<dbReference type="InterPro" id="IPR013083">
    <property type="entry name" value="Znf_RING/FYVE/PHD"/>
</dbReference>
<dbReference type="Gene3D" id="3.30.40.10">
    <property type="entry name" value="Zinc/RING finger domain, C3HC4 (zinc finger)"/>
    <property type="match status" value="1"/>
</dbReference>
<keyword evidence="4" id="KW-0812">Transmembrane</keyword>
<dbReference type="PROSITE" id="PS51253">
    <property type="entry name" value="HTH_CENPB"/>
    <property type="match status" value="1"/>
</dbReference>
<comment type="caution">
    <text evidence="6">The sequence shown here is derived from an EMBL/GenBank/DDBJ whole genome shotgun (WGS) entry which is preliminary data.</text>
</comment>
<keyword evidence="2" id="KW-0238">DNA-binding</keyword>
<feature type="domain" description="HTH CENPB-type" evidence="5">
    <location>
        <begin position="64"/>
        <end position="141"/>
    </location>
</feature>
<organism evidence="6 7">
    <name type="scientific">Photinus pyralis</name>
    <name type="common">Common eastern firefly</name>
    <name type="synonym">Lampyris pyralis</name>
    <dbReference type="NCBI Taxonomy" id="7054"/>
    <lineage>
        <taxon>Eukaryota</taxon>
        <taxon>Metazoa</taxon>
        <taxon>Ecdysozoa</taxon>
        <taxon>Arthropoda</taxon>
        <taxon>Hexapoda</taxon>
        <taxon>Insecta</taxon>
        <taxon>Pterygota</taxon>
        <taxon>Neoptera</taxon>
        <taxon>Endopterygota</taxon>
        <taxon>Coleoptera</taxon>
        <taxon>Polyphaga</taxon>
        <taxon>Elateriformia</taxon>
        <taxon>Elateroidea</taxon>
        <taxon>Lampyridae</taxon>
        <taxon>Lampyrinae</taxon>
        <taxon>Photinus</taxon>
    </lineage>
</organism>
<accession>A0A5N4AVL3</accession>
<reference evidence="6 7" key="1">
    <citation type="journal article" date="2018" name="Elife">
        <title>Firefly genomes illuminate parallel origins of bioluminescence in beetles.</title>
        <authorList>
            <person name="Fallon T.R."/>
            <person name="Lower S.E."/>
            <person name="Chang C.H."/>
            <person name="Bessho-Uehara M."/>
            <person name="Martin G.J."/>
            <person name="Bewick A.J."/>
            <person name="Behringer M."/>
            <person name="Debat H.J."/>
            <person name="Wong I."/>
            <person name="Day J.C."/>
            <person name="Suvorov A."/>
            <person name="Silva C.J."/>
            <person name="Stanger-Hall K.F."/>
            <person name="Hall D.W."/>
            <person name="Schmitz R.J."/>
            <person name="Nelson D.R."/>
            <person name="Lewis S.M."/>
            <person name="Shigenobu S."/>
            <person name="Bybee S.M."/>
            <person name="Larracuente A.M."/>
            <person name="Oba Y."/>
            <person name="Weng J.K."/>
        </authorList>
    </citation>
    <scope>NUCLEOTIDE SEQUENCE [LARGE SCALE GENOMIC DNA]</scope>
    <source>
        <strain evidence="6">1611_PpyrPB1</strain>
        <tissue evidence="6">Whole body</tissue>
    </source>
</reference>
<evidence type="ECO:0000313" key="6">
    <source>
        <dbReference type="EMBL" id="KAB0801260.1"/>
    </source>
</evidence>
<dbReference type="GO" id="GO:0003677">
    <property type="term" value="F:DNA binding"/>
    <property type="evidence" value="ECO:0007669"/>
    <property type="project" value="UniProtKB-KW"/>
</dbReference>
<feature type="compositionally biased region" description="Basic and acidic residues" evidence="3">
    <location>
        <begin position="509"/>
        <end position="522"/>
    </location>
</feature>
<dbReference type="Pfam" id="PF03221">
    <property type="entry name" value="HTH_Tnp_Tc5"/>
    <property type="match status" value="1"/>
</dbReference>
<feature type="transmembrane region" description="Helical" evidence="4">
    <location>
        <begin position="216"/>
        <end position="238"/>
    </location>
</feature>
<evidence type="ECO:0000313" key="7">
    <source>
        <dbReference type="Proteomes" id="UP000327044"/>
    </source>
</evidence>
<dbReference type="InParanoid" id="A0A5N4AVL3"/>
<evidence type="ECO:0000256" key="1">
    <source>
        <dbReference type="ARBA" id="ARBA00004123"/>
    </source>
</evidence>